<dbReference type="Pfam" id="PF00320">
    <property type="entry name" value="GATA"/>
    <property type="match status" value="1"/>
</dbReference>
<dbReference type="AlphaFoldDB" id="A0AAW2ZCU6"/>
<accession>A0AAW2ZCU6</accession>
<dbReference type="SUPFAM" id="SSF57716">
    <property type="entry name" value="Glucocorticoid receptor-like (DNA-binding domain)"/>
    <property type="match status" value="1"/>
</dbReference>
<evidence type="ECO:0000256" key="1">
    <source>
        <dbReference type="PROSITE-ProRule" id="PRU00094"/>
    </source>
</evidence>
<evidence type="ECO:0000256" key="2">
    <source>
        <dbReference type="SAM" id="MobiDB-lite"/>
    </source>
</evidence>
<evidence type="ECO:0000259" key="3">
    <source>
        <dbReference type="PROSITE" id="PS50114"/>
    </source>
</evidence>
<feature type="domain" description="GATA-type" evidence="3">
    <location>
        <begin position="132"/>
        <end position="183"/>
    </location>
</feature>
<protein>
    <submittedName>
        <fullName evidence="4">Nitrogen regulatory protein</fullName>
    </submittedName>
</protein>
<dbReference type="InterPro" id="IPR013088">
    <property type="entry name" value="Znf_NHR/GATA"/>
</dbReference>
<evidence type="ECO:0000313" key="4">
    <source>
        <dbReference type="EMBL" id="KAL0487235.1"/>
    </source>
</evidence>
<keyword evidence="5" id="KW-1185">Reference proteome</keyword>
<dbReference type="GO" id="GO:0006355">
    <property type="term" value="P:regulation of DNA-templated transcription"/>
    <property type="evidence" value="ECO:0007669"/>
    <property type="project" value="InterPro"/>
</dbReference>
<dbReference type="GO" id="GO:0008270">
    <property type="term" value="F:zinc ion binding"/>
    <property type="evidence" value="ECO:0007669"/>
    <property type="project" value="UniProtKB-KW"/>
</dbReference>
<dbReference type="InterPro" id="IPR000679">
    <property type="entry name" value="Znf_GATA"/>
</dbReference>
<dbReference type="EMBL" id="JAOPGA020001325">
    <property type="protein sequence ID" value="KAL0487235.1"/>
    <property type="molecule type" value="Genomic_DNA"/>
</dbReference>
<dbReference type="Gene3D" id="3.30.50.10">
    <property type="entry name" value="Erythroid Transcription Factor GATA-1, subunit A"/>
    <property type="match status" value="1"/>
</dbReference>
<name>A0AAW2ZCU6_9EUKA</name>
<evidence type="ECO:0000313" key="5">
    <source>
        <dbReference type="Proteomes" id="UP001431209"/>
    </source>
</evidence>
<dbReference type="PROSITE" id="PS50114">
    <property type="entry name" value="GATA_ZN_FINGER_2"/>
    <property type="match status" value="1"/>
</dbReference>
<dbReference type="Proteomes" id="UP001431209">
    <property type="component" value="Unassembled WGS sequence"/>
</dbReference>
<keyword evidence="1" id="KW-0862">Zinc</keyword>
<gene>
    <name evidence="4" type="ORF">AKO1_001136</name>
</gene>
<dbReference type="PRINTS" id="PR00619">
    <property type="entry name" value="GATAZNFINGER"/>
</dbReference>
<organism evidence="4 5">
    <name type="scientific">Acrasis kona</name>
    <dbReference type="NCBI Taxonomy" id="1008807"/>
    <lineage>
        <taxon>Eukaryota</taxon>
        <taxon>Discoba</taxon>
        <taxon>Heterolobosea</taxon>
        <taxon>Tetramitia</taxon>
        <taxon>Eutetramitia</taxon>
        <taxon>Acrasidae</taxon>
        <taxon>Acrasis</taxon>
    </lineage>
</organism>
<sequence length="200" mass="22715">MRTTSSVIAHDHQSNRARWEAETDERVSGSSEDEIPTKRRRTFYETPDKSGEHKPFLIDSPTMFINGQHQLLEVVHSSYPAIPPTQYQAKILSLDQPAGLGTKKGNGVLMYLEDIQQVSTTTTKSAMSKNGCTNCHTEKSPIWRKGPSNSKLCNKCGLYWKRYSKQRPMVLQKQTEENSPKERSDNLLMLIAAIQKMQET</sequence>
<dbReference type="SMART" id="SM00401">
    <property type="entry name" value="ZnF_GATA"/>
    <property type="match status" value="1"/>
</dbReference>
<feature type="region of interest" description="Disordered" evidence="2">
    <location>
        <begin position="1"/>
        <end position="38"/>
    </location>
</feature>
<reference evidence="4 5" key="1">
    <citation type="submission" date="2024-03" db="EMBL/GenBank/DDBJ databases">
        <title>The Acrasis kona genome and developmental transcriptomes reveal deep origins of eukaryotic multicellular pathways.</title>
        <authorList>
            <person name="Sheikh S."/>
            <person name="Fu C.-J."/>
            <person name="Brown M.W."/>
            <person name="Baldauf S.L."/>
        </authorList>
    </citation>
    <scope>NUCLEOTIDE SEQUENCE [LARGE SCALE GENOMIC DNA]</scope>
    <source>
        <strain evidence="4 5">ATCC MYA-3509</strain>
    </source>
</reference>
<proteinExistence type="predicted"/>
<keyword evidence="1" id="KW-0863">Zinc-finger</keyword>
<keyword evidence="1" id="KW-0479">Metal-binding</keyword>
<feature type="compositionally biased region" description="Basic and acidic residues" evidence="2">
    <location>
        <begin position="9"/>
        <end position="27"/>
    </location>
</feature>
<dbReference type="CDD" id="cd00202">
    <property type="entry name" value="ZnF_GATA"/>
    <property type="match status" value="1"/>
</dbReference>
<dbReference type="GO" id="GO:0043565">
    <property type="term" value="F:sequence-specific DNA binding"/>
    <property type="evidence" value="ECO:0007669"/>
    <property type="project" value="InterPro"/>
</dbReference>
<comment type="caution">
    <text evidence="4">The sequence shown here is derived from an EMBL/GenBank/DDBJ whole genome shotgun (WGS) entry which is preliminary data.</text>
</comment>